<dbReference type="SUPFAM" id="SSF55931">
    <property type="entry name" value="Glutamine synthetase/guanido kinase"/>
    <property type="match status" value="1"/>
</dbReference>
<dbReference type="Pfam" id="PF04107">
    <property type="entry name" value="GCS2"/>
    <property type="match status" value="1"/>
</dbReference>
<dbReference type="OrthoDB" id="240589at2"/>
<protein>
    <submittedName>
        <fullName evidence="1">Glutamate--cysteine ligase</fullName>
    </submittedName>
</protein>
<keyword evidence="2" id="KW-1185">Reference proteome</keyword>
<dbReference type="Proteomes" id="UP000434044">
    <property type="component" value="Unassembled WGS sequence"/>
</dbReference>
<proteinExistence type="predicted"/>
<reference evidence="1 2" key="1">
    <citation type="submission" date="2019-11" db="EMBL/GenBank/DDBJ databases">
        <title>Whole-genome sequence of the anaerobic purple sulfur bacterium Allochromatium palmeri DSM 15591.</title>
        <authorList>
            <person name="Kyndt J.A."/>
            <person name="Meyer T.E."/>
        </authorList>
    </citation>
    <scope>NUCLEOTIDE SEQUENCE [LARGE SCALE GENOMIC DNA]</scope>
    <source>
        <strain evidence="1 2">DSM 15591</strain>
    </source>
</reference>
<name>A0A6N8EIJ7_9GAMM</name>
<dbReference type="Gene3D" id="3.30.590.20">
    <property type="match status" value="1"/>
</dbReference>
<dbReference type="GO" id="GO:0016879">
    <property type="term" value="F:ligase activity, forming carbon-nitrogen bonds"/>
    <property type="evidence" value="ECO:0007669"/>
    <property type="project" value="UniProtKB-ARBA"/>
</dbReference>
<evidence type="ECO:0000313" key="1">
    <source>
        <dbReference type="EMBL" id="MTW22154.1"/>
    </source>
</evidence>
<organism evidence="1 2">
    <name type="scientific">Allochromatium palmeri</name>
    <dbReference type="NCBI Taxonomy" id="231048"/>
    <lineage>
        <taxon>Bacteria</taxon>
        <taxon>Pseudomonadati</taxon>
        <taxon>Pseudomonadota</taxon>
        <taxon>Gammaproteobacteria</taxon>
        <taxon>Chromatiales</taxon>
        <taxon>Chromatiaceae</taxon>
        <taxon>Allochromatium</taxon>
    </lineage>
</organism>
<dbReference type="RefSeq" id="WP_155450721.1">
    <property type="nucleotide sequence ID" value="NZ_WNKT01000032.1"/>
</dbReference>
<sequence>MGQDIASSRFTEQDFAEFSRRLRAETRVLETWFAEGRFDDAEPSAGFELEAWLVGADGRPAPRIESVLATLDDPSIVPELATFNIEFNGAAAQLRGSALSTLAQDLRETLDRATPAAERQGCRLGLIGILPSVQPDDLTPDFMTPRERYRALNEQVFALRHGRPLRLRIEGRERLDLEWRDVMLESAATSFQIHIRIGAQESARVYNAAKLISGPLVAIGANSPYLFGRDLWDETRIPLFEQAVSVGGPILQERVGFGFRYARHSILETFQANRDHYPILLPQLMDEPPERLAHLRLHNGTIWRWNRPLIGFEPDGRPHLRLEHRTLPSGPSVADLIANAALYLGLITHLSREPSLESRVLFLHAQQGFYACARDGLAARIRWLDGRTHRVSDILTTDLLPRARQGLSDLGIDRPEIDYWLGLLEQRLTTGRTGARWQRDWVQRHGLDMTGLTLAYLEQQAGGRPVHAWSL</sequence>
<dbReference type="AlphaFoldDB" id="A0A6N8EIJ7"/>
<dbReference type="PIRSF" id="PIRSF012666">
    <property type="entry name" value="UCP012666"/>
    <property type="match status" value="1"/>
</dbReference>
<dbReference type="InterPro" id="IPR050141">
    <property type="entry name" value="GCL_type2/YbdK_subfam"/>
</dbReference>
<dbReference type="InterPro" id="IPR006336">
    <property type="entry name" value="GCS2"/>
</dbReference>
<dbReference type="EMBL" id="WNKT01000032">
    <property type="protein sequence ID" value="MTW22154.1"/>
    <property type="molecule type" value="Genomic_DNA"/>
</dbReference>
<dbReference type="PANTHER" id="PTHR36510:SF3">
    <property type="entry name" value="CONSERVED PROTEIN"/>
    <property type="match status" value="1"/>
</dbReference>
<evidence type="ECO:0000313" key="2">
    <source>
        <dbReference type="Proteomes" id="UP000434044"/>
    </source>
</evidence>
<gene>
    <name evidence="1" type="ORF">GJ668_13780</name>
</gene>
<comment type="caution">
    <text evidence="1">The sequence shown here is derived from an EMBL/GenBank/DDBJ whole genome shotgun (WGS) entry which is preliminary data.</text>
</comment>
<keyword evidence="1" id="KW-0436">Ligase</keyword>
<accession>A0A6N8EIJ7</accession>
<dbReference type="InterPro" id="IPR016602">
    <property type="entry name" value="UCP012666"/>
</dbReference>
<dbReference type="PANTHER" id="PTHR36510">
    <property type="entry name" value="GLUTAMATE--CYSTEINE LIGASE 2-RELATED"/>
    <property type="match status" value="1"/>
</dbReference>
<dbReference type="InterPro" id="IPR014746">
    <property type="entry name" value="Gln_synth/guanido_kin_cat_dom"/>
</dbReference>